<dbReference type="Pfam" id="PF14659">
    <property type="entry name" value="Phage_int_SAM_3"/>
    <property type="match status" value="1"/>
</dbReference>
<dbReference type="AlphaFoldDB" id="A0A7X0XDT4"/>
<evidence type="ECO:0000313" key="9">
    <source>
        <dbReference type="Proteomes" id="UP000533953"/>
    </source>
</evidence>
<dbReference type="Pfam" id="PF00589">
    <property type="entry name" value="Phage_integrase"/>
    <property type="match status" value="1"/>
</dbReference>
<evidence type="ECO:0000259" key="7">
    <source>
        <dbReference type="PROSITE" id="PS51900"/>
    </source>
</evidence>
<evidence type="ECO:0000256" key="3">
    <source>
        <dbReference type="ARBA" id="ARBA00023125"/>
    </source>
</evidence>
<reference evidence="8 9" key="1">
    <citation type="submission" date="2020-03" db="EMBL/GenBank/DDBJ databases">
        <title>Soil Listeria distribution.</title>
        <authorList>
            <person name="Liao J."/>
            <person name="Wiedmann M."/>
        </authorList>
    </citation>
    <scope>NUCLEOTIDE SEQUENCE [LARGE SCALE GENOMIC DNA]</scope>
    <source>
        <strain evidence="8 9">FSL L7-1547</strain>
    </source>
</reference>
<dbReference type="Proteomes" id="UP000533953">
    <property type="component" value="Unassembled WGS sequence"/>
</dbReference>
<evidence type="ECO:0000256" key="5">
    <source>
        <dbReference type="PROSITE-ProRule" id="PRU01248"/>
    </source>
</evidence>
<dbReference type="EMBL" id="JAASTX010000013">
    <property type="protein sequence ID" value="MBC1492381.1"/>
    <property type="molecule type" value="Genomic_DNA"/>
</dbReference>
<dbReference type="PROSITE" id="PS51898">
    <property type="entry name" value="TYR_RECOMBINASE"/>
    <property type="match status" value="1"/>
</dbReference>
<evidence type="ECO:0000256" key="1">
    <source>
        <dbReference type="ARBA" id="ARBA00008857"/>
    </source>
</evidence>
<protein>
    <submittedName>
        <fullName evidence="8">Site-specific integrase</fullName>
    </submittedName>
</protein>
<dbReference type="InterPro" id="IPR010998">
    <property type="entry name" value="Integrase_recombinase_N"/>
</dbReference>
<sequence>MASISKYETKKGTRWMIKIELGIDPMTGRRKSTTKRGFLTQRDAKREVAKMHTDIENGKYLKQEKIMFSDFLDIWFDHYKTGNLKTSTINNRKTTALPHLRKYLGQKSINKITKQDYEFMLSELTRKGYSFHSIDTTNTVGKMVFRYAQEKQIIYHNYVQTIKTPSKPKSHTPIEINKIEEKYLDRQELLHLLDIVKTEGTLLEYATIMTLSYTGLRIGELLALQWTDINFETNTLSVWKTLFRESNTITHYELTTPKTIKSTREVAIDDYVLNTLSELLEIQQAIKKQCLHYHDKNFIFAKLSGDYCGYPEMRHRLGYKLRSFLQTAGISKNITLHRLRHTHISLLAQAGVDLTTIQERVGHESSETTTKIYLHVTKELKQESALKFSTLMNQK</sequence>
<dbReference type="InterPro" id="IPR004107">
    <property type="entry name" value="Integrase_SAM-like_N"/>
</dbReference>
<dbReference type="InterPro" id="IPR050090">
    <property type="entry name" value="Tyrosine_recombinase_XerCD"/>
</dbReference>
<keyword evidence="2" id="KW-0229">DNA integration</keyword>
<dbReference type="Gene3D" id="1.10.443.10">
    <property type="entry name" value="Intergrase catalytic core"/>
    <property type="match status" value="1"/>
</dbReference>
<dbReference type="InterPro" id="IPR044068">
    <property type="entry name" value="CB"/>
</dbReference>
<keyword evidence="4" id="KW-0233">DNA recombination</keyword>
<name>A0A7X0XDT4_9LIST</name>
<feature type="domain" description="Tyr recombinase" evidence="6">
    <location>
        <begin position="179"/>
        <end position="386"/>
    </location>
</feature>
<dbReference type="GO" id="GO:0015074">
    <property type="term" value="P:DNA integration"/>
    <property type="evidence" value="ECO:0007669"/>
    <property type="project" value="UniProtKB-KW"/>
</dbReference>
<dbReference type="Gene3D" id="1.10.150.130">
    <property type="match status" value="1"/>
</dbReference>
<dbReference type="SUPFAM" id="SSF56349">
    <property type="entry name" value="DNA breaking-rejoining enzymes"/>
    <property type="match status" value="1"/>
</dbReference>
<dbReference type="PANTHER" id="PTHR30349:SF64">
    <property type="entry name" value="PROPHAGE INTEGRASE INTD-RELATED"/>
    <property type="match status" value="1"/>
</dbReference>
<dbReference type="InterPro" id="IPR013762">
    <property type="entry name" value="Integrase-like_cat_sf"/>
</dbReference>
<evidence type="ECO:0000313" key="8">
    <source>
        <dbReference type="EMBL" id="MBC1492381.1"/>
    </source>
</evidence>
<feature type="domain" description="Core-binding (CB)" evidence="7">
    <location>
        <begin position="66"/>
        <end position="149"/>
    </location>
</feature>
<dbReference type="InterPro" id="IPR002104">
    <property type="entry name" value="Integrase_catalytic"/>
</dbReference>
<dbReference type="GO" id="GO:0003677">
    <property type="term" value="F:DNA binding"/>
    <property type="evidence" value="ECO:0007669"/>
    <property type="project" value="UniProtKB-UniRule"/>
</dbReference>
<organism evidence="8 9">
    <name type="scientific">Listeria booriae</name>
    <dbReference type="NCBI Taxonomy" id="1552123"/>
    <lineage>
        <taxon>Bacteria</taxon>
        <taxon>Bacillati</taxon>
        <taxon>Bacillota</taxon>
        <taxon>Bacilli</taxon>
        <taxon>Bacillales</taxon>
        <taxon>Listeriaceae</taxon>
        <taxon>Listeria</taxon>
    </lineage>
</organism>
<comment type="similarity">
    <text evidence="1">Belongs to the 'phage' integrase family.</text>
</comment>
<accession>A0A7X0XDT4</accession>
<dbReference type="InterPro" id="IPR028259">
    <property type="entry name" value="AP2-like_int_N"/>
</dbReference>
<gene>
    <name evidence="8" type="ORF">HCI99_11070</name>
</gene>
<comment type="caution">
    <text evidence="8">The sequence shown here is derived from an EMBL/GenBank/DDBJ whole genome shotgun (WGS) entry which is preliminary data.</text>
</comment>
<dbReference type="PROSITE" id="PS51900">
    <property type="entry name" value="CB"/>
    <property type="match status" value="1"/>
</dbReference>
<evidence type="ECO:0000256" key="2">
    <source>
        <dbReference type="ARBA" id="ARBA00022908"/>
    </source>
</evidence>
<dbReference type="Pfam" id="PF14657">
    <property type="entry name" value="Arm-DNA-bind_4"/>
    <property type="match status" value="1"/>
</dbReference>
<dbReference type="RefSeq" id="WP_185417696.1">
    <property type="nucleotide sequence ID" value="NZ_JAARRI010000015.1"/>
</dbReference>
<dbReference type="GO" id="GO:0006310">
    <property type="term" value="P:DNA recombination"/>
    <property type="evidence" value="ECO:0007669"/>
    <property type="project" value="UniProtKB-KW"/>
</dbReference>
<evidence type="ECO:0000256" key="4">
    <source>
        <dbReference type="ARBA" id="ARBA00023172"/>
    </source>
</evidence>
<keyword evidence="3 5" id="KW-0238">DNA-binding</keyword>
<dbReference type="PANTHER" id="PTHR30349">
    <property type="entry name" value="PHAGE INTEGRASE-RELATED"/>
    <property type="match status" value="1"/>
</dbReference>
<dbReference type="CDD" id="cd01189">
    <property type="entry name" value="INT_ICEBs1_C_like"/>
    <property type="match status" value="1"/>
</dbReference>
<evidence type="ECO:0000259" key="6">
    <source>
        <dbReference type="PROSITE" id="PS51898"/>
    </source>
</evidence>
<dbReference type="InterPro" id="IPR011010">
    <property type="entry name" value="DNA_brk_join_enz"/>
</dbReference>
<proteinExistence type="inferred from homology"/>